<evidence type="ECO:0000313" key="1">
    <source>
        <dbReference type="EMBL" id="MEY8000617.1"/>
    </source>
</evidence>
<accession>A0ABV4BPB1</accession>
<comment type="caution">
    <text evidence="1">The sequence shown here is derived from an EMBL/GenBank/DDBJ whole genome shotgun (WGS) entry which is preliminary data.</text>
</comment>
<proteinExistence type="predicted"/>
<sequence length="149" mass="17092">MFKLSKTQKLTGNIYVVRTLISNFFMYSDCETTICFNTGFIPSIINREMKKINIHPQSVSGIFLTYPNFYHTGGIKLFKNANIYFSADISIKKFPNRSFYIEDTTNIKCEKLHDGDEINIGKIKIKSIVFPGHKKGVISYIVNDSILFV</sequence>
<name>A0ABV4BPB1_9CLOT</name>
<gene>
    <name evidence="1" type="ORF">AB8U03_10480</name>
</gene>
<keyword evidence="2" id="KW-1185">Reference proteome</keyword>
<dbReference type="Gene3D" id="3.60.15.10">
    <property type="entry name" value="Ribonuclease Z/Hydroxyacylglutathione hydrolase-like"/>
    <property type="match status" value="1"/>
</dbReference>
<reference evidence="1 2" key="1">
    <citation type="submission" date="2024-08" db="EMBL/GenBank/DDBJ databases">
        <title>Clostridium lapicellarii sp. nov., and Clostridium renhuaiense sp. nov., two species isolated from the mud in a fermentation cellar used for producing sauce-flavour Chinese liquors.</title>
        <authorList>
            <person name="Yang F."/>
            <person name="Wang H."/>
            <person name="Chen L.Q."/>
            <person name="Zhou N."/>
            <person name="Lu J.J."/>
            <person name="Pu X.X."/>
            <person name="Wan B."/>
            <person name="Wang L."/>
            <person name="Liu S.J."/>
        </authorList>
    </citation>
    <scope>NUCLEOTIDE SEQUENCE [LARGE SCALE GENOMIC DNA]</scope>
    <source>
        <strain evidence="1 2">MT-5</strain>
    </source>
</reference>
<protein>
    <submittedName>
        <fullName evidence="1">MBL fold metallo-hydrolase</fullName>
    </submittedName>
</protein>
<dbReference type="RefSeq" id="WP_369704511.1">
    <property type="nucleotide sequence ID" value="NZ_JBGEWD010000009.1"/>
</dbReference>
<dbReference type="SUPFAM" id="SSF56281">
    <property type="entry name" value="Metallo-hydrolase/oxidoreductase"/>
    <property type="match status" value="1"/>
</dbReference>
<dbReference type="EMBL" id="JBGEWD010000009">
    <property type="protein sequence ID" value="MEY8000617.1"/>
    <property type="molecule type" value="Genomic_DNA"/>
</dbReference>
<dbReference type="Proteomes" id="UP001564657">
    <property type="component" value="Unassembled WGS sequence"/>
</dbReference>
<evidence type="ECO:0000313" key="2">
    <source>
        <dbReference type="Proteomes" id="UP001564657"/>
    </source>
</evidence>
<organism evidence="1 2">
    <name type="scientific">Clostridium moutaii</name>
    <dbReference type="NCBI Taxonomy" id="3240932"/>
    <lineage>
        <taxon>Bacteria</taxon>
        <taxon>Bacillati</taxon>
        <taxon>Bacillota</taxon>
        <taxon>Clostridia</taxon>
        <taxon>Eubacteriales</taxon>
        <taxon>Clostridiaceae</taxon>
        <taxon>Clostridium</taxon>
    </lineage>
</organism>
<dbReference type="InterPro" id="IPR036866">
    <property type="entry name" value="RibonucZ/Hydroxyglut_hydro"/>
</dbReference>
<dbReference type="CDD" id="cd06262">
    <property type="entry name" value="metallo-hydrolase-like_MBL-fold"/>
    <property type="match status" value="1"/>
</dbReference>